<dbReference type="EMBL" id="FO082060">
    <property type="protein sequence ID" value="CCE24290.1"/>
    <property type="molecule type" value="Genomic_DNA"/>
</dbReference>
<keyword evidence="1" id="KW-1133">Transmembrane helix</keyword>
<evidence type="ECO:0000313" key="2">
    <source>
        <dbReference type="EMBL" id="CCE24290.1"/>
    </source>
</evidence>
<keyword evidence="1" id="KW-0812">Transmembrane</keyword>
<dbReference type="AlphaFoldDB" id="G4SXY9"/>
<accession>G4SXY9</accession>
<gene>
    <name evidence="2" type="ordered locus">MEALZ_2615</name>
</gene>
<dbReference type="PATRIC" id="fig|271065.3.peg.2683"/>
<keyword evidence="1" id="KW-0472">Membrane</keyword>
<reference evidence="3" key="1">
    <citation type="journal article" date="2012" name="J. Bacteriol.">
        <title>Genome sequence of the haloalkaliphilic methanotrophic bacterium Methylomicrobium alcaliphilum 20Z.</title>
        <authorList>
            <person name="Vuilleumier S."/>
            <person name="Khmelenina V.N."/>
            <person name="Bringel F."/>
            <person name="Reshetnikov A.S."/>
            <person name="Lajus A."/>
            <person name="Mangenot S."/>
            <person name="Rouy Z."/>
            <person name="Op den Camp H.J."/>
            <person name="Jetten M.S."/>
            <person name="Dispirito A.A."/>
            <person name="Dunfield P."/>
            <person name="Klotz M.G."/>
            <person name="Semrau J.D."/>
            <person name="Stein L.Y."/>
            <person name="Barbe V."/>
            <person name="Medigue C."/>
            <person name="Trotsenko Y.A."/>
            <person name="Kalyuzhnaya M.G."/>
        </authorList>
    </citation>
    <scope>NUCLEOTIDE SEQUENCE [LARGE SCALE GENOMIC DNA]</scope>
    <source>
        <strain evidence="3">DSM 19304 / NCIMB 14124 / VKM B-2133 / 20Z</strain>
    </source>
</reference>
<sequence>MLAGRVGVGVLAALVSPLYLVWPMGFWAVLGGYWSHIQIDMTSIQGVDVHQILKDFDIAYSEFVKVQGLNWHTLELKAKVWGCFLKLRINCLGFEDMKTGLLNCEIILRPSSPSRRILPA</sequence>
<organism evidence="2 3">
    <name type="scientific">Methylotuvimicrobium alcaliphilum (strain DSM 19304 / NCIMB 14124 / VKM B-2133 / 20Z)</name>
    <name type="common">Methylomicrobium alcaliphilum</name>
    <dbReference type="NCBI Taxonomy" id="1091494"/>
    <lineage>
        <taxon>Bacteria</taxon>
        <taxon>Pseudomonadati</taxon>
        <taxon>Pseudomonadota</taxon>
        <taxon>Gammaproteobacteria</taxon>
        <taxon>Methylococcales</taxon>
        <taxon>Methylococcaceae</taxon>
        <taxon>Methylotuvimicrobium</taxon>
    </lineage>
</organism>
<proteinExistence type="predicted"/>
<feature type="transmembrane region" description="Helical" evidence="1">
    <location>
        <begin position="6"/>
        <end position="34"/>
    </location>
</feature>
<name>G4SXY9_META2</name>
<protein>
    <submittedName>
        <fullName evidence="2">Uncharacterized protein</fullName>
    </submittedName>
</protein>
<dbReference type="Proteomes" id="UP000008315">
    <property type="component" value="Chromosome"/>
</dbReference>
<dbReference type="RefSeq" id="WP_014149059.1">
    <property type="nucleotide sequence ID" value="NC_016112.1"/>
</dbReference>
<dbReference type="HOGENOM" id="CLU_2046923_0_0_6"/>
<keyword evidence="3" id="KW-1185">Reference proteome</keyword>
<dbReference type="KEGG" id="mah:MEALZ_2615"/>
<evidence type="ECO:0000313" key="3">
    <source>
        <dbReference type="Proteomes" id="UP000008315"/>
    </source>
</evidence>
<evidence type="ECO:0000256" key="1">
    <source>
        <dbReference type="SAM" id="Phobius"/>
    </source>
</evidence>